<evidence type="ECO:0000256" key="1">
    <source>
        <dbReference type="SAM" id="MobiDB-lite"/>
    </source>
</evidence>
<dbReference type="AlphaFoldDB" id="A0A4Z2GL26"/>
<comment type="caution">
    <text evidence="2">The sequence shown here is derived from an EMBL/GenBank/DDBJ whole genome shotgun (WGS) entry which is preliminary data.</text>
</comment>
<protein>
    <submittedName>
        <fullName evidence="2">Uncharacterized protein</fullName>
    </submittedName>
</protein>
<dbReference type="EMBL" id="SRLO01000502">
    <property type="protein sequence ID" value="TNN53920.1"/>
    <property type="molecule type" value="Genomic_DNA"/>
</dbReference>
<gene>
    <name evidence="2" type="ORF">EYF80_035897</name>
</gene>
<evidence type="ECO:0000313" key="2">
    <source>
        <dbReference type="EMBL" id="TNN53920.1"/>
    </source>
</evidence>
<evidence type="ECO:0000313" key="3">
    <source>
        <dbReference type="Proteomes" id="UP000314294"/>
    </source>
</evidence>
<name>A0A4Z2GL26_9TELE</name>
<sequence>MLRAIWERAIKTRQNSTTRTVLKNPMNTDIIGFTPADATPTWVTAVGGWDRLRGAPLREGAWPLVTPETPQSRRERNPDLAEQIAS</sequence>
<organism evidence="2 3">
    <name type="scientific">Liparis tanakae</name>
    <name type="common">Tanaka's snailfish</name>
    <dbReference type="NCBI Taxonomy" id="230148"/>
    <lineage>
        <taxon>Eukaryota</taxon>
        <taxon>Metazoa</taxon>
        <taxon>Chordata</taxon>
        <taxon>Craniata</taxon>
        <taxon>Vertebrata</taxon>
        <taxon>Euteleostomi</taxon>
        <taxon>Actinopterygii</taxon>
        <taxon>Neopterygii</taxon>
        <taxon>Teleostei</taxon>
        <taxon>Neoteleostei</taxon>
        <taxon>Acanthomorphata</taxon>
        <taxon>Eupercaria</taxon>
        <taxon>Perciformes</taxon>
        <taxon>Cottioidei</taxon>
        <taxon>Cottales</taxon>
        <taxon>Liparidae</taxon>
        <taxon>Liparis</taxon>
    </lineage>
</organism>
<dbReference type="Proteomes" id="UP000314294">
    <property type="component" value="Unassembled WGS sequence"/>
</dbReference>
<proteinExistence type="predicted"/>
<keyword evidence="3" id="KW-1185">Reference proteome</keyword>
<feature type="region of interest" description="Disordered" evidence="1">
    <location>
        <begin position="62"/>
        <end position="86"/>
    </location>
</feature>
<accession>A0A4Z2GL26</accession>
<reference evidence="2 3" key="1">
    <citation type="submission" date="2019-03" db="EMBL/GenBank/DDBJ databases">
        <title>First draft genome of Liparis tanakae, snailfish: a comprehensive survey of snailfish specific genes.</title>
        <authorList>
            <person name="Kim W."/>
            <person name="Song I."/>
            <person name="Jeong J.-H."/>
            <person name="Kim D."/>
            <person name="Kim S."/>
            <person name="Ryu S."/>
            <person name="Song J.Y."/>
            <person name="Lee S.K."/>
        </authorList>
    </citation>
    <scope>NUCLEOTIDE SEQUENCE [LARGE SCALE GENOMIC DNA]</scope>
    <source>
        <tissue evidence="2">Muscle</tissue>
    </source>
</reference>